<feature type="transmembrane region" description="Helical" evidence="10">
    <location>
        <begin position="90"/>
        <end position="110"/>
    </location>
</feature>
<dbReference type="GO" id="GO:0098797">
    <property type="term" value="C:plasma membrane protein complex"/>
    <property type="evidence" value="ECO:0007669"/>
    <property type="project" value="TreeGrafter"/>
</dbReference>
<evidence type="ECO:0000256" key="9">
    <source>
        <dbReference type="ARBA" id="ARBA00023136"/>
    </source>
</evidence>
<dbReference type="SUPFAM" id="SSF74653">
    <property type="entry name" value="TolA/TonB C-terminal domain"/>
    <property type="match status" value="2"/>
</dbReference>
<protein>
    <submittedName>
        <fullName evidence="12">M56 family peptidase</fullName>
    </submittedName>
</protein>
<dbReference type="Pfam" id="PF05569">
    <property type="entry name" value="Peptidase_M56"/>
    <property type="match status" value="1"/>
</dbReference>
<feature type="transmembrane region" description="Helical" evidence="10">
    <location>
        <begin position="38"/>
        <end position="55"/>
    </location>
</feature>
<feature type="transmembrane region" description="Helical" evidence="10">
    <location>
        <begin position="268"/>
        <end position="287"/>
    </location>
</feature>
<feature type="transmembrane region" description="Helical" evidence="10">
    <location>
        <begin position="181"/>
        <end position="200"/>
    </location>
</feature>
<comment type="subcellular location">
    <subcellularLocation>
        <location evidence="1">Cell inner membrane</location>
        <topology evidence="1">Single-pass membrane protein</topology>
        <orientation evidence="1">Periplasmic side</orientation>
    </subcellularLocation>
</comment>
<dbReference type="InterPro" id="IPR051045">
    <property type="entry name" value="TonB-dependent_transducer"/>
</dbReference>
<sequence>MEHTIIPYLIKASISLALFYGLYILLLRKDTFFRLRRFYFLFSIAFSLLFPFLMIEVTAKEEVPVQIPAYWLSQIEVSAMPEQQVSVIDWKLIALFAIGAVSLIYALRFIMQLFCILKLKVSHDSEKLDTCCIVKIKDRNVSPFSFFRWIFIGSQIDGEEKLKEIIAHEMVHVRQSHSVDVLLAEVLCVFFWWNPFVWLLKKEIKINLEYLADEGVLKEGFSPKEYQYILLQVSNVNTGIPIINNFNVSQLKKRITMMNKNRTSLGKATKYLLLVPVVFVLLLGNAVQASPDIADMITIPFVNDGQQVPQKKGDVYVTVDKMPEFPGGLNAQQRFIGQNLKYPVEAQEKGVEGRVIVRYVIRSTGDITDIEVIRGVYPSLDEEVVRIVKAMPKWIPGKQNGKAVDVYYTLPLIFKISGSKKIFSEGEKDKDVMVAVGYGTPKKEGVTLKEITLKEGGAEPSVDHPFITVEDMPVFPGGESAMQKFVADNLKYPESAQKAGVQGRVTVRFIVGKTGEISDVRVIRGIDPECDAEAVRMIQSMPNWTPGKQNGIAVPVYFTLPIVYRLKKDTVVNTTKK</sequence>
<evidence type="ECO:0000313" key="13">
    <source>
        <dbReference type="Proteomes" id="UP000298285"/>
    </source>
</evidence>
<evidence type="ECO:0000256" key="8">
    <source>
        <dbReference type="ARBA" id="ARBA00022989"/>
    </source>
</evidence>
<evidence type="ECO:0000256" key="6">
    <source>
        <dbReference type="ARBA" id="ARBA00022692"/>
    </source>
</evidence>
<dbReference type="GO" id="GO:0055085">
    <property type="term" value="P:transmembrane transport"/>
    <property type="evidence" value="ECO:0007669"/>
    <property type="project" value="InterPro"/>
</dbReference>
<dbReference type="InterPro" id="IPR037682">
    <property type="entry name" value="TonB_C"/>
</dbReference>
<dbReference type="Gene3D" id="3.30.1150.10">
    <property type="match status" value="2"/>
</dbReference>
<proteinExistence type="inferred from homology"/>
<dbReference type="Pfam" id="PF03544">
    <property type="entry name" value="TonB_C"/>
    <property type="match status" value="2"/>
</dbReference>
<keyword evidence="8 10" id="KW-1133">Transmembrane helix</keyword>
<evidence type="ECO:0000256" key="2">
    <source>
        <dbReference type="ARBA" id="ARBA00006555"/>
    </source>
</evidence>
<dbReference type="AlphaFoldDB" id="A0A4Y9IJZ7"/>
<dbReference type="NCBIfam" id="TIGR01352">
    <property type="entry name" value="tonB_Cterm"/>
    <property type="match status" value="2"/>
</dbReference>
<feature type="transmembrane region" description="Helical" evidence="10">
    <location>
        <begin position="6"/>
        <end position="26"/>
    </location>
</feature>
<evidence type="ECO:0000256" key="1">
    <source>
        <dbReference type="ARBA" id="ARBA00004383"/>
    </source>
</evidence>
<dbReference type="GO" id="GO:0015031">
    <property type="term" value="P:protein transport"/>
    <property type="evidence" value="ECO:0007669"/>
    <property type="project" value="UniProtKB-KW"/>
</dbReference>
<comment type="caution">
    <text evidence="12">The sequence shown here is derived from an EMBL/GenBank/DDBJ whole genome shotgun (WGS) entry which is preliminary data.</text>
</comment>
<dbReference type="InterPro" id="IPR006260">
    <property type="entry name" value="TonB/TolA_C"/>
</dbReference>
<dbReference type="PROSITE" id="PS52015">
    <property type="entry name" value="TONB_CTD"/>
    <property type="match status" value="2"/>
</dbReference>
<keyword evidence="3" id="KW-0813">Transport</keyword>
<evidence type="ECO:0000259" key="11">
    <source>
        <dbReference type="PROSITE" id="PS52015"/>
    </source>
</evidence>
<keyword evidence="4" id="KW-1003">Cell membrane</keyword>
<comment type="similarity">
    <text evidence="2">Belongs to the TonB family.</text>
</comment>
<dbReference type="Proteomes" id="UP000298285">
    <property type="component" value="Unassembled WGS sequence"/>
</dbReference>
<evidence type="ECO:0000256" key="7">
    <source>
        <dbReference type="ARBA" id="ARBA00022927"/>
    </source>
</evidence>
<evidence type="ECO:0000256" key="5">
    <source>
        <dbReference type="ARBA" id="ARBA00022519"/>
    </source>
</evidence>
<keyword evidence="9 10" id="KW-0472">Membrane</keyword>
<accession>A0A4Y9IJZ7</accession>
<keyword evidence="7" id="KW-0653">Protein transport</keyword>
<dbReference type="FunFam" id="3.30.1150.10:FF:000002">
    <property type="entry name" value="Energy transducer TonB"/>
    <property type="match status" value="2"/>
</dbReference>
<dbReference type="InterPro" id="IPR008756">
    <property type="entry name" value="Peptidase_M56"/>
</dbReference>
<dbReference type="CDD" id="cd07341">
    <property type="entry name" value="M56_BlaR1_MecR1_like"/>
    <property type="match status" value="1"/>
</dbReference>
<dbReference type="EMBL" id="SPPK01000006">
    <property type="protein sequence ID" value="TFU87108.1"/>
    <property type="molecule type" value="Genomic_DNA"/>
</dbReference>
<evidence type="ECO:0000256" key="10">
    <source>
        <dbReference type="SAM" id="Phobius"/>
    </source>
</evidence>
<keyword evidence="6 10" id="KW-0812">Transmembrane</keyword>
<feature type="domain" description="TonB C-terminal" evidence="11">
    <location>
        <begin position="477"/>
        <end position="573"/>
    </location>
</feature>
<evidence type="ECO:0000313" key="12">
    <source>
        <dbReference type="EMBL" id="TFU87108.1"/>
    </source>
</evidence>
<keyword evidence="5" id="KW-0997">Cell inner membrane</keyword>
<name>A0A4Y9IJZ7_9BACT</name>
<gene>
    <name evidence="12" type="ORF">E4T88_15450</name>
</gene>
<organism evidence="12 13">
    <name type="scientific">Dysgonomonas mossii</name>
    <dbReference type="NCBI Taxonomy" id="163665"/>
    <lineage>
        <taxon>Bacteria</taxon>
        <taxon>Pseudomonadati</taxon>
        <taxon>Bacteroidota</taxon>
        <taxon>Bacteroidia</taxon>
        <taxon>Bacteroidales</taxon>
        <taxon>Dysgonomonadaceae</taxon>
        <taxon>Dysgonomonas</taxon>
    </lineage>
</organism>
<dbReference type="GO" id="GO:0031992">
    <property type="term" value="F:energy transducer activity"/>
    <property type="evidence" value="ECO:0007669"/>
    <property type="project" value="TreeGrafter"/>
</dbReference>
<dbReference type="OrthoDB" id="9814002at2"/>
<dbReference type="PANTHER" id="PTHR33446">
    <property type="entry name" value="PROTEIN TONB-RELATED"/>
    <property type="match status" value="1"/>
</dbReference>
<dbReference type="PANTHER" id="PTHR33446:SF2">
    <property type="entry name" value="PROTEIN TONB"/>
    <property type="match status" value="1"/>
</dbReference>
<feature type="domain" description="TonB C-terminal" evidence="11">
    <location>
        <begin position="327"/>
        <end position="423"/>
    </location>
</feature>
<evidence type="ECO:0000256" key="4">
    <source>
        <dbReference type="ARBA" id="ARBA00022475"/>
    </source>
</evidence>
<reference evidence="12 13" key="1">
    <citation type="submission" date="2019-03" db="EMBL/GenBank/DDBJ databases">
        <title>Diversity of the mouse oral microbiome.</title>
        <authorList>
            <person name="Joseph S."/>
            <person name="Aduse-Opoku J."/>
            <person name="Curtis M."/>
            <person name="Wade W."/>
            <person name="Hashim A."/>
        </authorList>
    </citation>
    <scope>NUCLEOTIDE SEQUENCE [LARGE SCALE GENOMIC DNA]</scope>
    <source>
        <strain evidence="12 13">P11</strain>
    </source>
</reference>
<evidence type="ECO:0000256" key="3">
    <source>
        <dbReference type="ARBA" id="ARBA00022448"/>
    </source>
</evidence>
<feature type="transmembrane region" description="Helical" evidence="10">
    <location>
        <begin position="226"/>
        <end position="247"/>
    </location>
</feature>